<name>A0A8G2EYU8_9PROT</name>
<gene>
    <name evidence="2" type="ORF">SAMN05660686_02921</name>
</gene>
<sequence length="180" mass="19545">MPAPYGLAPAPGLRWNPEVDFAARNIRALIDLWKARRPTRRGLPSFRGFDGLELRPWADNLIVLDTEPTLFGGHSYRYRMVGPAASTVEGGNFTGLYLQDALSSAQAAPRVRLYDRALQFRAPVEVRGRVALGGTSPATPGTAPGSAPGTARWDTVALPLSYVGERADHLMVLTYVEALD</sequence>
<evidence type="ECO:0008006" key="4">
    <source>
        <dbReference type="Google" id="ProtNLM"/>
    </source>
</evidence>
<accession>A0A8G2EYU8</accession>
<keyword evidence="3" id="KW-1185">Reference proteome</keyword>
<organism evidence="2 3">
    <name type="scientific">Thalassobaculum litoreum DSM 18839</name>
    <dbReference type="NCBI Taxonomy" id="1123362"/>
    <lineage>
        <taxon>Bacteria</taxon>
        <taxon>Pseudomonadati</taxon>
        <taxon>Pseudomonadota</taxon>
        <taxon>Alphaproteobacteria</taxon>
        <taxon>Rhodospirillales</taxon>
        <taxon>Thalassobaculaceae</taxon>
        <taxon>Thalassobaculum</taxon>
    </lineage>
</organism>
<dbReference type="AlphaFoldDB" id="A0A8G2EYU8"/>
<evidence type="ECO:0000313" key="2">
    <source>
        <dbReference type="EMBL" id="SDF96228.1"/>
    </source>
</evidence>
<feature type="compositionally biased region" description="Low complexity" evidence="1">
    <location>
        <begin position="133"/>
        <end position="150"/>
    </location>
</feature>
<proteinExistence type="predicted"/>
<dbReference type="Proteomes" id="UP000198615">
    <property type="component" value="Unassembled WGS sequence"/>
</dbReference>
<evidence type="ECO:0000313" key="3">
    <source>
        <dbReference type="Proteomes" id="UP000198615"/>
    </source>
</evidence>
<comment type="caution">
    <text evidence="2">The sequence shown here is derived from an EMBL/GenBank/DDBJ whole genome shotgun (WGS) entry which is preliminary data.</text>
</comment>
<reference evidence="2 3" key="1">
    <citation type="submission" date="2016-10" db="EMBL/GenBank/DDBJ databases">
        <authorList>
            <person name="Varghese N."/>
            <person name="Submissions S."/>
        </authorList>
    </citation>
    <scope>NUCLEOTIDE SEQUENCE [LARGE SCALE GENOMIC DNA]</scope>
    <source>
        <strain evidence="2 3">DSM 18839</strain>
    </source>
</reference>
<dbReference type="EMBL" id="FNBW01000008">
    <property type="protein sequence ID" value="SDF96228.1"/>
    <property type="molecule type" value="Genomic_DNA"/>
</dbReference>
<protein>
    <recommendedName>
        <fullName evidence="4">PAS domain-containing protein</fullName>
    </recommendedName>
</protein>
<feature type="region of interest" description="Disordered" evidence="1">
    <location>
        <begin position="131"/>
        <end position="150"/>
    </location>
</feature>
<evidence type="ECO:0000256" key="1">
    <source>
        <dbReference type="SAM" id="MobiDB-lite"/>
    </source>
</evidence>